<evidence type="ECO:0000313" key="2">
    <source>
        <dbReference type="EMBL" id="PCH37780.1"/>
    </source>
</evidence>
<keyword evidence="3" id="KW-1185">Reference proteome</keyword>
<feature type="non-terminal residue" evidence="2">
    <location>
        <position position="1"/>
    </location>
</feature>
<evidence type="ECO:0000256" key="1">
    <source>
        <dbReference type="SAM" id="SignalP"/>
    </source>
</evidence>
<feature type="signal peptide" evidence="1">
    <location>
        <begin position="1"/>
        <end position="20"/>
    </location>
</feature>
<keyword evidence="1" id="KW-0732">Signal</keyword>
<feature type="chain" id="PRO_5013695689" evidence="1">
    <location>
        <begin position="21"/>
        <end position="82"/>
    </location>
</feature>
<reference evidence="2 3" key="1">
    <citation type="journal article" date="2012" name="Science">
        <title>The Paleozoic origin of enzymatic lignin decomposition reconstructed from 31 fungal genomes.</title>
        <authorList>
            <person name="Floudas D."/>
            <person name="Binder M."/>
            <person name="Riley R."/>
            <person name="Barry K."/>
            <person name="Blanchette R.A."/>
            <person name="Henrissat B."/>
            <person name="Martinez A.T."/>
            <person name="Otillar R."/>
            <person name="Spatafora J.W."/>
            <person name="Yadav J.S."/>
            <person name="Aerts A."/>
            <person name="Benoit I."/>
            <person name="Boyd A."/>
            <person name="Carlson A."/>
            <person name="Copeland A."/>
            <person name="Coutinho P.M."/>
            <person name="de Vries R.P."/>
            <person name="Ferreira P."/>
            <person name="Findley K."/>
            <person name="Foster B."/>
            <person name="Gaskell J."/>
            <person name="Glotzer D."/>
            <person name="Gorecki P."/>
            <person name="Heitman J."/>
            <person name="Hesse C."/>
            <person name="Hori C."/>
            <person name="Igarashi K."/>
            <person name="Jurgens J.A."/>
            <person name="Kallen N."/>
            <person name="Kersten P."/>
            <person name="Kohler A."/>
            <person name="Kuees U."/>
            <person name="Kumar T.K.A."/>
            <person name="Kuo A."/>
            <person name="LaButti K."/>
            <person name="Larrondo L.F."/>
            <person name="Lindquist E."/>
            <person name="Ling A."/>
            <person name="Lombard V."/>
            <person name="Lucas S."/>
            <person name="Lundell T."/>
            <person name="Martin R."/>
            <person name="McLaughlin D.J."/>
            <person name="Morgenstern I."/>
            <person name="Morin E."/>
            <person name="Murat C."/>
            <person name="Nagy L.G."/>
            <person name="Nolan M."/>
            <person name="Ohm R.A."/>
            <person name="Patyshakuliyeva A."/>
            <person name="Rokas A."/>
            <person name="Ruiz-Duenas F.J."/>
            <person name="Sabat G."/>
            <person name="Salamov A."/>
            <person name="Samejima M."/>
            <person name="Schmutz J."/>
            <person name="Slot J.C."/>
            <person name="St John F."/>
            <person name="Stenlid J."/>
            <person name="Sun H."/>
            <person name="Sun S."/>
            <person name="Syed K."/>
            <person name="Tsang A."/>
            <person name="Wiebenga A."/>
            <person name="Young D."/>
            <person name="Pisabarro A."/>
            <person name="Eastwood D.C."/>
            <person name="Martin F."/>
            <person name="Cullen D."/>
            <person name="Grigoriev I.V."/>
            <person name="Hibbett D.S."/>
        </authorList>
    </citation>
    <scope>NUCLEOTIDE SEQUENCE [LARGE SCALE GENOMIC DNA]</scope>
    <source>
        <strain evidence="2 3">MD-104</strain>
    </source>
</reference>
<evidence type="ECO:0000313" key="3">
    <source>
        <dbReference type="Proteomes" id="UP000218811"/>
    </source>
</evidence>
<sequence length="82" mass="9007">PLLQLWLWVGVHLPPTTAVAQPVPKPQEVIDLSNDLASDSDKTAAGAASQLEEFTRADSPDLAELFSDDPWSTRKIDFGYKK</sequence>
<dbReference type="Proteomes" id="UP000218811">
    <property type="component" value="Unassembled WGS sequence"/>
</dbReference>
<dbReference type="AlphaFoldDB" id="A0A2H3J6A7"/>
<name>A0A2H3J6A7_WOLCO</name>
<protein>
    <submittedName>
        <fullName evidence="2">Uncharacterized protein</fullName>
    </submittedName>
</protein>
<organism evidence="2 3">
    <name type="scientific">Wolfiporia cocos (strain MD-104)</name>
    <name type="common">Brown rot fungus</name>
    <dbReference type="NCBI Taxonomy" id="742152"/>
    <lineage>
        <taxon>Eukaryota</taxon>
        <taxon>Fungi</taxon>
        <taxon>Dikarya</taxon>
        <taxon>Basidiomycota</taxon>
        <taxon>Agaricomycotina</taxon>
        <taxon>Agaricomycetes</taxon>
        <taxon>Polyporales</taxon>
        <taxon>Phaeolaceae</taxon>
        <taxon>Wolfiporia</taxon>
    </lineage>
</organism>
<dbReference type="EMBL" id="KB467942">
    <property type="protein sequence ID" value="PCH37780.1"/>
    <property type="molecule type" value="Genomic_DNA"/>
</dbReference>
<gene>
    <name evidence="2" type="ORF">WOLCODRAFT_22854</name>
</gene>
<proteinExistence type="predicted"/>
<accession>A0A2H3J6A7</accession>